<keyword evidence="3" id="KW-1185">Reference proteome</keyword>
<feature type="transmembrane region" description="Helical" evidence="1">
    <location>
        <begin position="64"/>
        <end position="89"/>
    </location>
</feature>
<evidence type="ECO:0000313" key="2">
    <source>
        <dbReference type="EMBL" id="MFC4071452.1"/>
    </source>
</evidence>
<feature type="transmembrane region" description="Helical" evidence="1">
    <location>
        <begin position="330"/>
        <end position="352"/>
    </location>
</feature>
<dbReference type="RefSeq" id="WP_378072327.1">
    <property type="nucleotide sequence ID" value="NZ_JBHSBL010000028.1"/>
</dbReference>
<keyword evidence="1" id="KW-0472">Membrane</keyword>
<dbReference type="EMBL" id="JBHSBL010000028">
    <property type="protein sequence ID" value="MFC4071452.1"/>
    <property type="molecule type" value="Genomic_DNA"/>
</dbReference>
<dbReference type="Proteomes" id="UP001595867">
    <property type="component" value="Unassembled WGS sequence"/>
</dbReference>
<feature type="transmembrane region" description="Helical" evidence="1">
    <location>
        <begin position="227"/>
        <end position="251"/>
    </location>
</feature>
<feature type="transmembrane region" description="Helical" evidence="1">
    <location>
        <begin position="298"/>
        <end position="323"/>
    </location>
</feature>
<name>A0ABV8J4C2_9ACTN</name>
<protein>
    <submittedName>
        <fullName evidence="2">Uncharacterized protein</fullName>
    </submittedName>
</protein>
<keyword evidence="1" id="KW-0812">Transmembrane</keyword>
<sequence length="467" mass="49578">MSDRLARRYGRWLRFYPPGPRRAEMLATLLECAPPQRSRPALREILNLVRYGLRARLGHPASTAVVVLAVLAALASGLLGAAAAARIGWANAPALPSGAESQALGQTVFPGQRVWGGGDAEPFRLSGDGEQTVYGYADYWVKHNGPTRDVRAYAEGARDRLAAAGWDVHGEVVYEVDHEAVTPSDGATFWASRDDLVLSYYGTLWGERAAWDSDGAHSFELTRSAPAWLDTVAAAGGVVGALAGWLFFGWASRRSEGHPLRTAVAGGLAWTAVVWTLMTALLGGMWNVRPDRPADEFVWLSLGSLTGASGALILAMVVTAFAVVRMRAAIPAAVLVAGAVVLSGGQSAAFAACTPSGPPDDLPAEVVAHSRVARVYVAQDSTDVQRNYAEAAINRVWGAVASSFHHDPAEAAYRDAYCDGGRLKGDSGMRVPYFWEVSLSSPGVYAAVVDEVSRMPGVVAVRHGRAV</sequence>
<comment type="caution">
    <text evidence="2">The sequence shown here is derived from an EMBL/GenBank/DDBJ whole genome shotgun (WGS) entry which is preliminary data.</text>
</comment>
<evidence type="ECO:0000256" key="1">
    <source>
        <dbReference type="SAM" id="Phobius"/>
    </source>
</evidence>
<gene>
    <name evidence="2" type="ORF">ACFO0C_41505</name>
</gene>
<reference evidence="3" key="1">
    <citation type="journal article" date="2019" name="Int. J. Syst. Evol. Microbiol.">
        <title>The Global Catalogue of Microorganisms (GCM) 10K type strain sequencing project: providing services to taxonomists for standard genome sequencing and annotation.</title>
        <authorList>
            <consortium name="The Broad Institute Genomics Platform"/>
            <consortium name="The Broad Institute Genome Sequencing Center for Infectious Disease"/>
            <person name="Wu L."/>
            <person name="Ma J."/>
        </authorList>
    </citation>
    <scope>NUCLEOTIDE SEQUENCE [LARGE SCALE GENOMIC DNA]</scope>
    <source>
        <strain evidence="3">TBRC 5832</strain>
    </source>
</reference>
<proteinExistence type="predicted"/>
<organism evidence="2 3">
    <name type="scientific">Actinoplanes subglobosus</name>
    <dbReference type="NCBI Taxonomy" id="1547892"/>
    <lineage>
        <taxon>Bacteria</taxon>
        <taxon>Bacillati</taxon>
        <taxon>Actinomycetota</taxon>
        <taxon>Actinomycetes</taxon>
        <taxon>Micromonosporales</taxon>
        <taxon>Micromonosporaceae</taxon>
        <taxon>Actinoplanes</taxon>
    </lineage>
</organism>
<feature type="transmembrane region" description="Helical" evidence="1">
    <location>
        <begin position="263"/>
        <end position="286"/>
    </location>
</feature>
<accession>A0ABV8J4C2</accession>
<keyword evidence="1" id="KW-1133">Transmembrane helix</keyword>
<evidence type="ECO:0000313" key="3">
    <source>
        <dbReference type="Proteomes" id="UP001595867"/>
    </source>
</evidence>